<dbReference type="AlphaFoldDB" id="A0A4W4H899"/>
<keyword evidence="7" id="KW-1185">Reference proteome</keyword>
<organism evidence="6 7">
    <name type="scientific">Electrophorus electricus</name>
    <name type="common">Electric eel</name>
    <name type="synonym">Gymnotus electricus</name>
    <dbReference type="NCBI Taxonomy" id="8005"/>
    <lineage>
        <taxon>Eukaryota</taxon>
        <taxon>Metazoa</taxon>
        <taxon>Chordata</taxon>
        <taxon>Craniata</taxon>
        <taxon>Vertebrata</taxon>
        <taxon>Euteleostomi</taxon>
        <taxon>Actinopterygii</taxon>
        <taxon>Neopterygii</taxon>
        <taxon>Teleostei</taxon>
        <taxon>Ostariophysi</taxon>
        <taxon>Gymnotiformes</taxon>
        <taxon>Gymnotoidei</taxon>
        <taxon>Gymnotidae</taxon>
        <taxon>Electrophorus</taxon>
    </lineage>
</organism>
<name>A0A4W4H899_ELEEL</name>
<dbReference type="InterPro" id="IPR039008">
    <property type="entry name" value="IF_rod_dom"/>
</dbReference>
<dbReference type="FunFam" id="1.20.5.1160:FF:000002">
    <property type="entry name" value="Type I keratin 10"/>
    <property type="match status" value="1"/>
</dbReference>
<keyword evidence="1" id="KW-0416">Keratin</keyword>
<evidence type="ECO:0000256" key="4">
    <source>
        <dbReference type="SAM" id="Coils"/>
    </source>
</evidence>
<dbReference type="SUPFAM" id="SSF64593">
    <property type="entry name" value="Intermediate filament protein, coiled coil region"/>
    <property type="match status" value="2"/>
</dbReference>
<feature type="coiled-coil region" evidence="4">
    <location>
        <begin position="49"/>
        <end position="90"/>
    </location>
</feature>
<dbReference type="PROSITE" id="PS51842">
    <property type="entry name" value="IF_ROD_2"/>
    <property type="match status" value="1"/>
</dbReference>
<accession>A0A4W4H899</accession>
<dbReference type="PANTHER" id="PTHR23239:SF180">
    <property type="entry name" value="KERATIN, TYPE I CYTOSKELETAL 17"/>
    <property type="match status" value="1"/>
</dbReference>
<dbReference type="Gene3D" id="1.20.5.170">
    <property type="match status" value="1"/>
</dbReference>
<dbReference type="Proteomes" id="UP000314983">
    <property type="component" value="Chromosome 21"/>
</dbReference>
<reference evidence="6" key="5">
    <citation type="submission" date="2025-09" db="UniProtKB">
        <authorList>
            <consortium name="Ensembl"/>
        </authorList>
    </citation>
    <scope>IDENTIFICATION</scope>
</reference>
<evidence type="ECO:0000259" key="5">
    <source>
        <dbReference type="PROSITE" id="PS51842"/>
    </source>
</evidence>
<protein>
    <recommendedName>
        <fullName evidence="5">IF rod domain-containing protein</fullName>
    </recommendedName>
</protein>
<gene>
    <name evidence="6" type="primary">LOC113588502</name>
</gene>
<keyword evidence="2" id="KW-0403">Intermediate filament</keyword>
<dbReference type="GO" id="GO:0005198">
    <property type="term" value="F:structural molecule activity"/>
    <property type="evidence" value="ECO:0007669"/>
    <property type="project" value="InterPro"/>
</dbReference>
<dbReference type="GO" id="GO:0005882">
    <property type="term" value="C:intermediate filament"/>
    <property type="evidence" value="ECO:0007669"/>
    <property type="project" value="UniProtKB-KW"/>
</dbReference>
<evidence type="ECO:0000256" key="1">
    <source>
        <dbReference type="ARBA" id="ARBA00022744"/>
    </source>
</evidence>
<dbReference type="Pfam" id="PF00038">
    <property type="entry name" value="Filament"/>
    <property type="match status" value="1"/>
</dbReference>
<reference evidence="7" key="2">
    <citation type="journal article" date="2017" name="Sci. Adv.">
        <title>A tail of two voltages: Proteomic comparison of the three electric organs of the electric eel.</title>
        <authorList>
            <person name="Traeger L.L."/>
            <person name="Sabat G."/>
            <person name="Barrett-Wilt G.A."/>
            <person name="Wells G.B."/>
            <person name="Sussman M.R."/>
        </authorList>
    </citation>
    <scope>NUCLEOTIDE SEQUENCE [LARGE SCALE GENOMIC DNA]</scope>
</reference>
<evidence type="ECO:0000313" key="7">
    <source>
        <dbReference type="Proteomes" id="UP000314983"/>
    </source>
</evidence>
<evidence type="ECO:0000313" key="6">
    <source>
        <dbReference type="Ensembl" id="ENSEEEP00000044951.2"/>
    </source>
</evidence>
<feature type="coiled-coil region" evidence="4">
    <location>
        <begin position="255"/>
        <end position="328"/>
    </location>
</feature>
<dbReference type="PANTHER" id="PTHR23239">
    <property type="entry name" value="INTERMEDIATE FILAMENT"/>
    <property type="match status" value="1"/>
</dbReference>
<dbReference type="PRINTS" id="PR01248">
    <property type="entry name" value="TYPE1KERATIN"/>
</dbReference>
<keyword evidence="3 4" id="KW-0175">Coiled coil</keyword>
<dbReference type="Ensembl" id="ENSEEET00000045455.2">
    <property type="protein sequence ID" value="ENSEEEP00000044951.2"/>
    <property type="gene ID" value="ENSEEEG00000025954.1"/>
</dbReference>
<feature type="domain" description="IF rod" evidence="5">
    <location>
        <begin position="52"/>
        <end position="356"/>
    </location>
</feature>
<dbReference type="InterPro" id="IPR002957">
    <property type="entry name" value="Keratin_I"/>
</dbReference>
<reference evidence="6" key="3">
    <citation type="submission" date="2020-05" db="EMBL/GenBank/DDBJ databases">
        <title>Electrophorus electricus (electric eel) genome, fEleEle1, primary haplotype.</title>
        <authorList>
            <person name="Myers G."/>
            <person name="Meyer A."/>
            <person name="Fedrigo O."/>
            <person name="Formenti G."/>
            <person name="Rhie A."/>
            <person name="Tracey A."/>
            <person name="Sims Y."/>
            <person name="Jarvis E.D."/>
        </authorList>
    </citation>
    <scope>NUCLEOTIDE SEQUENCE [LARGE SCALE GENOMIC DNA]</scope>
</reference>
<feature type="coiled-coil region" evidence="4">
    <location>
        <begin position="154"/>
        <end position="188"/>
    </location>
</feature>
<evidence type="ECO:0000256" key="2">
    <source>
        <dbReference type="ARBA" id="ARBA00022754"/>
    </source>
</evidence>
<sequence>MFRVLSFGVVRASSIYGGADGSGVRVSQAGWLKQGFDLNETFDNGFNVSQNEKATMQNLNDRLATYLNKVRSLEKANAELERQIREWSDKKTVGRRDYSPYFATIAELRQKIHIASLENARVILNIDNAKLAAEDFRVKYENELTMRQSVESDVARLRRVLDDLTMLRSDLEIRIEGLKEEVVYLKKNHEEELAAIRSNTGSSSVNVDVDAPPQQDLGHMLNEIRTQYEGIVEKNRRDMESWYKAKVKTSNTQVIQTSHSEISELRKTLQALEIELQSQLSLKAALEGTLHDAESRYSLKLSQLQGMINNLQIEITQIRTDIERQDSEYRMLLDIKTRLEMEIAEYRRLLEGEESG</sequence>
<dbReference type="GeneTree" id="ENSGT00950000182969"/>
<dbReference type="SMART" id="SM01391">
    <property type="entry name" value="Filament"/>
    <property type="match status" value="1"/>
</dbReference>
<proteinExistence type="predicted"/>
<dbReference type="Gene3D" id="1.20.5.500">
    <property type="entry name" value="Single helix bin"/>
    <property type="match status" value="1"/>
</dbReference>
<dbReference type="FunFam" id="1.20.5.500:FF:000001">
    <property type="entry name" value="Type II keratin 23"/>
    <property type="match status" value="1"/>
</dbReference>
<dbReference type="Gene3D" id="1.20.5.1160">
    <property type="entry name" value="Vasodilator-stimulated phosphoprotein"/>
    <property type="match status" value="1"/>
</dbReference>
<reference evidence="6" key="4">
    <citation type="submission" date="2025-08" db="UniProtKB">
        <authorList>
            <consortium name="Ensembl"/>
        </authorList>
    </citation>
    <scope>IDENTIFICATION</scope>
</reference>
<dbReference type="FunFam" id="1.20.5.170:FF:000002">
    <property type="entry name" value="Type I keratin KA11"/>
    <property type="match status" value="1"/>
</dbReference>
<reference evidence="7" key="1">
    <citation type="journal article" date="2014" name="Science">
        <title>Nonhuman genetics. Genomic basis for the convergent evolution of electric organs.</title>
        <authorList>
            <person name="Gallant J.R."/>
            <person name="Traeger L.L."/>
            <person name="Volkening J.D."/>
            <person name="Moffett H."/>
            <person name="Chen P.H."/>
            <person name="Novina C.D."/>
            <person name="Phillips G.N.Jr."/>
            <person name="Anand R."/>
            <person name="Wells G.B."/>
            <person name="Pinch M."/>
            <person name="Guth R."/>
            <person name="Unguez G.A."/>
            <person name="Albert J.S."/>
            <person name="Zakon H.H."/>
            <person name="Samanta M.P."/>
            <person name="Sussman M.R."/>
        </authorList>
    </citation>
    <scope>NUCLEOTIDE SEQUENCE [LARGE SCALE GENOMIC DNA]</scope>
</reference>
<evidence type="ECO:0000256" key="3">
    <source>
        <dbReference type="ARBA" id="ARBA00023054"/>
    </source>
</evidence>